<dbReference type="AlphaFoldDB" id="A0A4P9VTW0"/>
<comment type="caution">
    <text evidence="1">The sequence shown here is derived from an EMBL/GenBank/DDBJ whole genome shotgun (WGS) entry which is preliminary data.</text>
</comment>
<gene>
    <name evidence="1" type="ORF">B9G39_19645</name>
</gene>
<evidence type="ECO:0000313" key="2">
    <source>
        <dbReference type="Proteomes" id="UP000257039"/>
    </source>
</evidence>
<organism evidence="1 2">
    <name type="scientific">Zooshikella ganghwensis</name>
    <dbReference type="NCBI Taxonomy" id="202772"/>
    <lineage>
        <taxon>Bacteria</taxon>
        <taxon>Pseudomonadati</taxon>
        <taxon>Pseudomonadota</taxon>
        <taxon>Gammaproteobacteria</taxon>
        <taxon>Oceanospirillales</taxon>
        <taxon>Zooshikellaceae</taxon>
        <taxon>Zooshikella</taxon>
    </lineage>
</organism>
<dbReference type="Proteomes" id="UP000257039">
    <property type="component" value="Unassembled WGS sequence"/>
</dbReference>
<reference evidence="1 2" key="1">
    <citation type="submission" date="2017-04" db="EMBL/GenBank/DDBJ databases">
        <title>Draft genome sequence of Zooshikella ganghwensis VG4 isolated from Red Sea sediments.</title>
        <authorList>
            <person name="Rehman Z."/>
            <person name="Alam I."/>
            <person name="Kamau A."/>
            <person name="Bajic V."/>
            <person name="Leiknes T."/>
        </authorList>
    </citation>
    <scope>NUCLEOTIDE SEQUENCE [LARGE SCALE GENOMIC DNA]</scope>
    <source>
        <strain evidence="1 2">VG4</strain>
    </source>
</reference>
<evidence type="ECO:0000313" key="1">
    <source>
        <dbReference type="EMBL" id="RDH45480.1"/>
    </source>
</evidence>
<protein>
    <recommendedName>
        <fullName evidence="3">Solute-binding protein family 3/N-terminal domain-containing protein</fullName>
    </recommendedName>
</protein>
<sequence>MRFLLIKFFYILFLVTQIYIKPVNGSSCMQIGFFEKPFHDPLIPVLRSIYETAGLCFNAVIAPPKRLLLMQQSGGIDGEVGRSNFFFINEEPSLIKIETPILKIYGVYITKNTKEKIDWGIPYLNEKRVGSLRGRYWSDYYAKEKVINLHLAHDINQLFTMLEYNRIDGFLTDTFSLKIATLVNKINPDKYWISPNLVDLSIYHSLSNKHLEIASSLEKVIKSNIKSGLINHLIEQEIIKKIEPIIKYDITSSDSWYPFVFNDSSGKAAGIFVDLIPEILTRARLKGLPVKLSSTISAQKSLDLGELDLDIESEAWYPNLKFDEKYFTSKTILSADDVIIFHKKTHSII</sequence>
<evidence type="ECO:0008006" key="3">
    <source>
        <dbReference type="Google" id="ProtNLM"/>
    </source>
</evidence>
<proteinExistence type="predicted"/>
<keyword evidence="2" id="KW-1185">Reference proteome</keyword>
<dbReference type="EMBL" id="NDXW01000001">
    <property type="protein sequence ID" value="RDH45480.1"/>
    <property type="molecule type" value="Genomic_DNA"/>
</dbReference>
<name>A0A4P9VTW0_9GAMM</name>
<dbReference type="Gene3D" id="3.40.190.10">
    <property type="entry name" value="Periplasmic binding protein-like II"/>
    <property type="match status" value="3"/>
</dbReference>
<dbReference type="RefSeq" id="WP_094788431.1">
    <property type="nucleotide sequence ID" value="NZ_NDXW01000001.1"/>
</dbReference>
<dbReference type="SUPFAM" id="SSF53850">
    <property type="entry name" value="Periplasmic binding protein-like II"/>
    <property type="match status" value="2"/>
</dbReference>
<accession>A0A4P9VTW0</accession>